<dbReference type="EMBL" id="ML119683">
    <property type="protein sequence ID" value="RPA81061.1"/>
    <property type="molecule type" value="Genomic_DNA"/>
</dbReference>
<gene>
    <name evidence="2" type="ORF">BJ508DRAFT_307000</name>
</gene>
<accession>A0A3N4IA52</accession>
<dbReference type="InterPro" id="IPR001810">
    <property type="entry name" value="F-box_dom"/>
</dbReference>
<organism evidence="2 3">
    <name type="scientific">Ascobolus immersus RN42</name>
    <dbReference type="NCBI Taxonomy" id="1160509"/>
    <lineage>
        <taxon>Eukaryota</taxon>
        <taxon>Fungi</taxon>
        <taxon>Dikarya</taxon>
        <taxon>Ascomycota</taxon>
        <taxon>Pezizomycotina</taxon>
        <taxon>Pezizomycetes</taxon>
        <taxon>Pezizales</taxon>
        <taxon>Ascobolaceae</taxon>
        <taxon>Ascobolus</taxon>
    </lineage>
</organism>
<dbReference type="CDD" id="cd09917">
    <property type="entry name" value="F-box_SF"/>
    <property type="match status" value="1"/>
</dbReference>
<sequence>MYTTECVWSAQWGSRRLNLDEELVSREQVGDFGGAEFDERQRVWCYAIDHVGYSVRSELAATSRTTILDLPNEVLQEIALQLTSPKDLHAFSCLHKRLYAIAYRPAFLKKFLTNYIQSRHTRSSQSAQILEFFYTFIRYQSKELLRLEHEQGYAHRYTTQPKSITCSKAKPGGTYYLFQEMHSGDEWGGWHLILCRMQWSAAEEWRLRNFFALKGTKEEQREQCFTVKTVEPMPVSRLPVLVGSPAGPFYMLQSPMNTSTKLVPLNVRQDWLRDYHQARAYRWTQGNSDSLAIGELGIEDAILVERLQKCWEEHDSRSHGSLETHIGRVFIEDIVGFFVSAINTRTLYV</sequence>
<evidence type="ECO:0000259" key="1">
    <source>
        <dbReference type="Pfam" id="PF12937"/>
    </source>
</evidence>
<dbReference type="Pfam" id="PF12937">
    <property type="entry name" value="F-box-like"/>
    <property type="match status" value="1"/>
</dbReference>
<dbReference type="SUPFAM" id="SSF81383">
    <property type="entry name" value="F-box domain"/>
    <property type="match status" value="1"/>
</dbReference>
<dbReference type="InterPro" id="IPR036047">
    <property type="entry name" value="F-box-like_dom_sf"/>
</dbReference>
<reference evidence="2 3" key="1">
    <citation type="journal article" date="2018" name="Nat. Ecol. Evol.">
        <title>Pezizomycetes genomes reveal the molecular basis of ectomycorrhizal truffle lifestyle.</title>
        <authorList>
            <person name="Murat C."/>
            <person name="Payen T."/>
            <person name="Noel B."/>
            <person name="Kuo A."/>
            <person name="Morin E."/>
            <person name="Chen J."/>
            <person name="Kohler A."/>
            <person name="Krizsan K."/>
            <person name="Balestrini R."/>
            <person name="Da Silva C."/>
            <person name="Montanini B."/>
            <person name="Hainaut M."/>
            <person name="Levati E."/>
            <person name="Barry K.W."/>
            <person name="Belfiori B."/>
            <person name="Cichocki N."/>
            <person name="Clum A."/>
            <person name="Dockter R.B."/>
            <person name="Fauchery L."/>
            <person name="Guy J."/>
            <person name="Iotti M."/>
            <person name="Le Tacon F."/>
            <person name="Lindquist E.A."/>
            <person name="Lipzen A."/>
            <person name="Malagnac F."/>
            <person name="Mello A."/>
            <person name="Molinier V."/>
            <person name="Miyauchi S."/>
            <person name="Poulain J."/>
            <person name="Riccioni C."/>
            <person name="Rubini A."/>
            <person name="Sitrit Y."/>
            <person name="Splivallo R."/>
            <person name="Traeger S."/>
            <person name="Wang M."/>
            <person name="Zifcakova L."/>
            <person name="Wipf D."/>
            <person name="Zambonelli A."/>
            <person name="Paolocci F."/>
            <person name="Nowrousian M."/>
            <person name="Ottonello S."/>
            <person name="Baldrian P."/>
            <person name="Spatafora J.W."/>
            <person name="Henrissat B."/>
            <person name="Nagy L.G."/>
            <person name="Aury J.M."/>
            <person name="Wincker P."/>
            <person name="Grigoriev I.V."/>
            <person name="Bonfante P."/>
            <person name="Martin F.M."/>
        </authorList>
    </citation>
    <scope>NUCLEOTIDE SEQUENCE [LARGE SCALE GENOMIC DNA]</scope>
    <source>
        <strain evidence="2 3">RN42</strain>
    </source>
</reference>
<proteinExistence type="predicted"/>
<name>A0A3N4IA52_ASCIM</name>
<evidence type="ECO:0000313" key="2">
    <source>
        <dbReference type="EMBL" id="RPA81061.1"/>
    </source>
</evidence>
<feature type="domain" description="F-box" evidence="1">
    <location>
        <begin position="67"/>
        <end position="107"/>
    </location>
</feature>
<keyword evidence="3" id="KW-1185">Reference proteome</keyword>
<dbReference type="AlphaFoldDB" id="A0A3N4IA52"/>
<dbReference type="Proteomes" id="UP000275078">
    <property type="component" value="Unassembled WGS sequence"/>
</dbReference>
<evidence type="ECO:0000313" key="3">
    <source>
        <dbReference type="Proteomes" id="UP000275078"/>
    </source>
</evidence>
<protein>
    <recommendedName>
        <fullName evidence="1">F-box domain-containing protein</fullName>
    </recommendedName>
</protein>